<evidence type="ECO:0000313" key="13">
    <source>
        <dbReference type="Proteomes" id="UP000184334"/>
    </source>
</evidence>
<dbReference type="InterPro" id="IPR036412">
    <property type="entry name" value="HAD-like_sf"/>
</dbReference>
<evidence type="ECO:0000259" key="11">
    <source>
        <dbReference type="PROSITE" id="PS50846"/>
    </source>
</evidence>
<dbReference type="STRING" id="1122195.SAMN02745164_00902"/>
<sequence>MIRGDKMNEKTEKKINFRVVGMTCATCARTVEKALKNVEGIKFSAVNLATETAFIVSEDEISFEKLKEAVQKVGYDISTDMSQDLEKKRYQEAKKNLILALLVTIPISIMMLIHMIWKEIPGFSVMEVIAGGYVIFYTGKKTIKGAWIALSHFHTNMDTLILFGSVTSWITALLNSFGFPIASFGTIGAMIMAFHITGRFIESHLRDKAAKEIKSLMNMQAKEARVLIDNEELLMPINAIKKDFVVLVKPGERIPIDGEIIEGNSSIDESMITGESIPVERTVEEKVIGGSLNLTSPLKIKVTNVGEDTFLSQMIKLIQEVQGAKVPIQALADRITLWFVPIVMFLAIISGLIWYFNFENLQPFMQNMRSIFPWILNTTDPLSFSVFVFVATIVIACPCALGLATPMALVAGTGEAAKKGLIIRNAEAIQTSKDVKVVIMDKTGTITQGKPQVIEHSIPEEKIKIIASIENMSNHPLAKAISELSKEKINIENIEEIAGKGVKGSYNNNEYFIGKPKNKYDKLNEKGYTVVEVYENNNFLGYIAIADKIREDSKKAIEEFKKMGIIPVMATGDNEKTAKAVAKEVGIEEVLAGIKPEDKLNVVRNYQAKGYKTLMVGDGMNDAAALKGADIGVAIGSGTDLAIDNADVIIVKGGVSKIVDTVEISRKTFSVIKSNLFWAFFYNVIAIPAAMSGLLHPAIAEAAMAFSSITVVLNSLRIKEDKKL</sequence>
<feature type="transmembrane region" description="Helical" evidence="10">
    <location>
        <begin position="382"/>
        <end position="404"/>
    </location>
</feature>
<dbReference type="Pfam" id="PF00702">
    <property type="entry name" value="Hydrolase"/>
    <property type="match status" value="1"/>
</dbReference>
<dbReference type="InterPro" id="IPR008250">
    <property type="entry name" value="ATPase_P-typ_transduc_dom_A_sf"/>
</dbReference>
<evidence type="ECO:0000256" key="1">
    <source>
        <dbReference type="ARBA" id="ARBA00004127"/>
    </source>
</evidence>
<evidence type="ECO:0000256" key="9">
    <source>
        <dbReference type="ARBA" id="ARBA00023136"/>
    </source>
</evidence>
<dbReference type="Gene3D" id="3.40.1110.10">
    <property type="entry name" value="Calcium-transporting ATPase, cytoplasmic domain N"/>
    <property type="match status" value="1"/>
</dbReference>
<dbReference type="SFLD" id="SFLDF00027">
    <property type="entry name" value="p-type_atpase"/>
    <property type="match status" value="1"/>
</dbReference>
<dbReference type="InterPro" id="IPR044492">
    <property type="entry name" value="P_typ_ATPase_HD_dom"/>
</dbReference>
<comment type="similarity">
    <text evidence="2 10">Belongs to the cation transport ATPase (P-type) (TC 3.A.3) family. Type IB subfamily.</text>
</comment>
<keyword evidence="10" id="KW-1003">Cell membrane</keyword>
<proteinExistence type="inferred from homology"/>
<evidence type="ECO:0000256" key="7">
    <source>
        <dbReference type="ARBA" id="ARBA00022967"/>
    </source>
</evidence>
<feature type="domain" description="HMA" evidence="11">
    <location>
        <begin position="13"/>
        <end position="78"/>
    </location>
</feature>
<comment type="subcellular location">
    <subcellularLocation>
        <location evidence="10">Cell membrane</location>
    </subcellularLocation>
    <subcellularLocation>
        <location evidence="1">Endomembrane system</location>
        <topology evidence="1">Multi-pass membrane protein</topology>
    </subcellularLocation>
</comment>
<dbReference type="EMBL" id="FQUI01000011">
    <property type="protein sequence ID" value="SHE67297.1"/>
    <property type="molecule type" value="Genomic_DNA"/>
</dbReference>
<evidence type="ECO:0000256" key="3">
    <source>
        <dbReference type="ARBA" id="ARBA00022692"/>
    </source>
</evidence>
<evidence type="ECO:0000256" key="8">
    <source>
        <dbReference type="ARBA" id="ARBA00022989"/>
    </source>
</evidence>
<dbReference type="GO" id="GO:0005886">
    <property type="term" value="C:plasma membrane"/>
    <property type="evidence" value="ECO:0007669"/>
    <property type="project" value="UniProtKB-SubCell"/>
</dbReference>
<feature type="transmembrane region" description="Helical" evidence="10">
    <location>
        <begin position="675"/>
        <end position="692"/>
    </location>
</feature>
<feature type="transmembrane region" description="Helical" evidence="10">
    <location>
        <begin position="160"/>
        <end position="178"/>
    </location>
</feature>
<dbReference type="SUPFAM" id="SSF81665">
    <property type="entry name" value="Calcium ATPase, transmembrane domain M"/>
    <property type="match status" value="1"/>
</dbReference>
<keyword evidence="6 10" id="KW-0067">ATP-binding</keyword>
<dbReference type="InterPro" id="IPR023298">
    <property type="entry name" value="ATPase_P-typ_TM_dom_sf"/>
</dbReference>
<dbReference type="GO" id="GO:0043682">
    <property type="term" value="F:P-type divalent copper transporter activity"/>
    <property type="evidence" value="ECO:0007669"/>
    <property type="project" value="TreeGrafter"/>
</dbReference>
<feature type="transmembrane region" description="Helical" evidence="10">
    <location>
        <begin position="698"/>
        <end position="716"/>
    </location>
</feature>
<dbReference type="FunFam" id="3.30.70.100:FF:000005">
    <property type="entry name" value="Copper-exporting P-type ATPase A"/>
    <property type="match status" value="1"/>
</dbReference>
<dbReference type="NCBIfam" id="TIGR01494">
    <property type="entry name" value="ATPase_P-type"/>
    <property type="match status" value="2"/>
</dbReference>
<dbReference type="PROSITE" id="PS01047">
    <property type="entry name" value="HMA_1"/>
    <property type="match status" value="1"/>
</dbReference>
<dbReference type="InterPro" id="IPR001757">
    <property type="entry name" value="P_typ_ATPase"/>
</dbReference>
<dbReference type="PROSITE" id="PS50846">
    <property type="entry name" value="HMA_2"/>
    <property type="match status" value="1"/>
</dbReference>
<feature type="transmembrane region" description="Helical" evidence="10">
    <location>
        <begin position="97"/>
        <end position="117"/>
    </location>
</feature>
<evidence type="ECO:0000256" key="5">
    <source>
        <dbReference type="ARBA" id="ARBA00022741"/>
    </source>
</evidence>
<feature type="transmembrane region" description="Helical" evidence="10">
    <location>
        <begin position="335"/>
        <end position="356"/>
    </location>
</feature>
<dbReference type="InterPro" id="IPR027256">
    <property type="entry name" value="P-typ_ATPase_IB"/>
</dbReference>
<dbReference type="InterPro" id="IPR023299">
    <property type="entry name" value="ATPase_P-typ_cyto_dom_N"/>
</dbReference>
<feature type="transmembrane region" description="Helical" evidence="10">
    <location>
        <begin position="123"/>
        <end position="139"/>
    </location>
</feature>
<dbReference type="PROSITE" id="PS00154">
    <property type="entry name" value="ATPASE_E1_E2"/>
    <property type="match status" value="1"/>
</dbReference>
<evidence type="ECO:0000256" key="2">
    <source>
        <dbReference type="ARBA" id="ARBA00006024"/>
    </source>
</evidence>
<dbReference type="Gene3D" id="3.40.50.1000">
    <property type="entry name" value="HAD superfamily/HAD-like"/>
    <property type="match status" value="1"/>
</dbReference>
<keyword evidence="4 10" id="KW-0479">Metal-binding</keyword>
<evidence type="ECO:0000313" key="12">
    <source>
        <dbReference type="EMBL" id="SHE67297.1"/>
    </source>
</evidence>
<keyword evidence="5 10" id="KW-0547">Nucleotide-binding</keyword>
<protein>
    <submittedName>
        <fullName evidence="12">Cu+-exporting ATPase</fullName>
    </submittedName>
</protein>
<dbReference type="SFLD" id="SFLDG00002">
    <property type="entry name" value="C1.7:_P-type_atpase_like"/>
    <property type="match status" value="1"/>
</dbReference>
<keyword evidence="9 10" id="KW-0472">Membrane</keyword>
<dbReference type="CDD" id="cd02094">
    <property type="entry name" value="P-type_ATPase_Cu-like"/>
    <property type="match status" value="1"/>
</dbReference>
<reference evidence="12" key="1">
    <citation type="submission" date="2016-11" db="EMBL/GenBank/DDBJ databases">
        <authorList>
            <person name="Varghese N."/>
            <person name="Submissions S."/>
        </authorList>
    </citation>
    <scope>NUCLEOTIDE SEQUENCE [LARGE SCALE GENOMIC DNA]</scope>
    <source>
        <strain evidence="12">DSM 16785</strain>
    </source>
</reference>
<keyword evidence="8 10" id="KW-1133">Transmembrane helix</keyword>
<dbReference type="GO" id="GO:0055070">
    <property type="term" value="P:copper ion homeostasis"/>
    <property type="evidence" value="ECO:0007669"/>
    <property type="project" value="TreeGrafter"/>
</dbReference>
<dbReference type="SFLD" id="SFLDS00003">
    <property type="entry name" value="Haloacid_Dehalogenase"/>
    <property type="match status" value="1"/>
</dbReference>
<keyword evidence="7" id="KW-1278">Translocase</keyword>
<dbReference type="Gene3D" id="2.70.150.10">
    <property type="entry name" value="Calcium-transporting ATPase, cytoplasmic transduction domain A"/>
    <property type="match status" value="1"/>
</dbReference>
<dbReference type="SUPFAM" id="SSF55008">
    <property type="entry name" value="HMA, heavy metal-associated domain"/>
    <property type="match status" value="1"/>
</dbReference>
<dbReference type="FunFam" id="2.70.150.10:FF:000002">
    <property type="entry name" value="Copper-transporting ATPase 1, putative"/>
    <property type="match status" value="1"/>
</dbReference>
<organism evidence="12 13">
    <name type="scientific">Marinitoga hydrogenitolerans (strain DSM 16785 / JCM 12826 / AT1271)</name>
    <dbReference type="NCBI Taxonomy" id="1122195"/>
    <lineage>
        <taxon>Bacteria</taxon>
        <taxon>Thermotogati</taxon>
        <taxon>Thermotogota</taxon>
        <taxon>Thermotogae</taxon>
        <taxon>Petrotogales</taxon>
        <taxon>Petrotogaceae</taxon>
        <taxon>Marinitoga</taxon>
    </lineage>
</organism>
<dbReference type="InterPro" id="IPR023214">
    <property type="entry name" value="HAD_sf"/>
</dbReference>
<evidence type="ECO:0000256" key="4">
    <source>
        <dbReference type="ARBA" id="ARBA00022723"/>
    </source>
</evidence>
<dbReference type="Proteomes" id="UP000184334">
    <property type="component" value="Unassembled WGS sequence"/>
</dbReference>
<feature type="transmembrane region" description="Helical" evidence="10">
    <location>
        <begin position="184"/>
        <end position="201"/>
    </location>
</feature>
<dbReference type="SUPFAM" id="SSF81653">
    <property type="entry name" value="Calcium ATPase, transduction domain A"/>
    <property type="match status" value="1"/>
</dbReference>
<dbReference type="GO" id="GO:0016887">
    <property type="term" value="F:ATP hydrolysis activity"/>
    <property type="evidence" value="ECO:0007669"/>
    <property type="project" value="InterPro"/>
</dbReference>
<dbReference type="PANTHER" id="PTHR43520">
    <property type="entry name" value="ATP7, ISOFORM B"/>
    <property type="match status" value="1"/>
</dbReference>
<dbReference type="InterPro" id="IPR036163">
    <property type="entry name" value="HMA_dom_sf"/>
</dbReference>
<dbReference type="SUPFAM" id="SSF56784">
    <property type="entry name" value="HAD-like"/>
    <property type="match status" value="1"/>
</dbReference>
<accession>A0A1M4VED8</accession>
<keyword evidence="3 10" id="KW-0812">Transmembrane</keyword>
<dbReference type="GO" id="GO:0005524">
    <property type="term" value="F:ATP binding"/>
    <property type="evidence" value="ECO:0007669"/>
    <property type="project" value="UniProtKB-UniRule"/>
</dbReference>
<dbReference type="CDD" id="cd00371">
    <property type="entry name" value="HMA"/>
    <property type="match status" value="1"/>
</dbReference>
<dbReference type="PRINTS" id="PR00943">
    <property type="entry name" value="CUATPASE"/>
</dbReference>
<dbReference type="InterPro" id="IPR017969">
    <property type="entry name" value="Heavy-metal-associated_CS"/>
</dbReference>
<evidence type="ECO:0000256" key="10">
    <source>
        <dbReference type="RuleBase" id="RU362081"/>
    </source>
</evidence>
<dbReference type="Gene3D" id="3.30.70.100">
    <property type="match status" value="1"/>
</dbReference>
<evidence type="ECO:0000256" key="6">
    <source>
        <dbReference type="ARBA" id="ARBA00022840"/>
    </source>
</evidence>
<dbReference type="Pfam" id="PF00122">
    <property type="entry name" value="E1-E2_ATPase"/>
    <property type="match status" value="1"/>
</dbReference>
<dbReference type="Pfam" id="PF00403">
    <property type="entry name" value="HMA"/>
    <property type="match status" value="1"/>
</dbReference>
<dbReference type="NCBIfam" id="TIGR01525">
    <property type="entry name" value="ATPase-IB_hvy"/>
    <property type="match status" value="1"/>
</dbReference>
<dbReference type="InterPro" id="IPR059000">
    <property type="entry name" value="ATPase_P-type_domA"/>
</dbReference>
<dbReference type="InterPro" id="IPR006121">
    <property type="entry name" value="HMA_dom"/>
</dbReference>
<gene>
    <name evidence="12" type="ORF">SAMN02745164_00902</name>
</gene>
<dbReference type="InterPro" id="IPR018303">
    <property type="entry name" value="ATPase_P-typ_P_site"/>
</dbReference>
<dbReference type="PANTHER" id="PTHR43520:SF8">
    <property type="entry name" value="P-TYPE CU(+) TRANSPORTER"/>
    <property type="match status" value="1"/>
</dbReference>
<comment type="caution">
    <text evidence="12">The sequence shown here is derived from an EMBL/GenBank/DDBJ whole genome shotgun (WGS) entry which is preliminary data.</text>
</comment>
<dbReference type="PRINTS" id="PR00119">
    <property type="entry name" value="CATATPASE"/>
</dbReference>
<dbReference type="GO" id="GO:0005507">
    <property type="term" value="F:copper ion binding"/>
    <property type="evidence" value="ECO:0007669"/>
    <property type="project" value="TreeGrafter"/>
</dbReference>
<name>A0A1M4VED8_MARH1</name>
<dbReference type="AlphaFoldDB" id="A0A1M4VED8"/>
<keyword evidence="13" id="KW-1185">Reference proteome</keyword>
<dbReference type="GO" id="GO:0012505">
    <property type="term" value="C:endomembrane system"/>
    <property type="evidence" value="ECO:0007669"/>
    <property type="project" value="UniProtKB-SubCell"/>
</dbReference>